<dbReference type="HOGENOM" id="CLU_005679_2_1_5"/>
<dbReference type="RefSeq" id="WP_082033110.1">
    <property type="nucleotide sequence ID" value="NZ_CP004393.1"/>
</dbReference>
<feature type="transmembrane region" description="Helical" evidence="1">
    <location>
        <begin position="205"/>
        <end position="221"/>
    </location>
</feature>
<keyword evidence="1" id="KW-1133">Transmembrane helix</keyword>
<dbReference type="GO" id="GO:0016020">
    <property type="term" value="C:membrane"/>
    <property type="evidence" value="ECO:0007669"/>
    <property type="project" value="TreeGrafter"/>
</dbReference>
<keyword evidence="4" id="KW-1185">Reference proteome</keyword>
<dbReference type="GO" id="GO:0000271">
    <property type="term" value="P:polysaccharide biosynthetic process"/>
    <property type="evidence" value="ECO:0007669"/>
    <property type="project" value="TreeGrafter"/>
</dbReference>
<dbReference type="InterPro" id="IPR050879">
    <property type="entry name" value="Acyltransferase_3"/>
</dbReference>
<dbReference type="Pfam" id="PF01757">
    <property type="entry name" value="Acyl_transf_3"/>
    <property type="match status" value="1"/>
</dbReference>
<sequence length="394" mass="43689">MEGILAPCSGRSAGEMIAAQTASGPQPGMAATGWRLRPETNDLLTLDFLRFAASLGIVYYHLNEFFFAPERRQAIIAAQGFGMFVDLFFIISGYVLAHVYIGRLRTAGDYGKFLWRRVARLYPLHLVVLGINIAIWWGLLQRAGSENAPSFDPLCILHTALLVQEYLDCGSPYSFNGVTWSISIEMGLYVLFPLFMLLALRGARWIGAFSAVTLAVAVLLLRDHDGWGHLPPILRGLTGFSFGIFLFRIRGRLPDLRDRGVVSLVLLLALFPLLLLPAPDWLRMATILALATSAVASDLHRNLNPVVLRLAPLGQLTYAIYIWHRAVILVLMNAIADKMLGGAPLALAAMAVMSVATIFALSYLGYFLIETPARRVLTRITRRRDTKRNKEFST</sequence>
<keyword evidence="1" id="KW-0812">Transmembrane</keyword>
<dbReference type="PANTHER" id="PTHR23028:SF131">
    <property type="entry name" value="BLR2367 PROTEIN"/>
    <property type="match status" value="1"/>
</dbReference>
<feature type="transmembrane region" description="Helical" evidence="1">
    <location>
        <begin position="342"/>
        <end position="369"/>
    </location>
</feature>
<evidence type="ECO:0000259" key="2">
    <source>
        <dbReference type="Pfam" id="PF01757"/>
    </source>
</evidence>
<dbReference type="GO" id="GO:0016747">
    <property type="term" value="F:acyltransferase activity, transferring groups other than amino-acyl groups"/>
    <property type="evidence" value="ECO:0007669"/>
    <property type="project" value="InterPro"/>
</dbReference>
<dbReference type="OrthoDB" id="9796461at2"/>
<keyword evidence="3" id="KW-0012">Acyltransferase</keyword>
<reference evidence="3 4" key="1">
    <citation type="journal article" date="2014" name="Int. J. Syst. Evol. Microbiol.">
        <title>Celeribacter indicus sp. nov., a polycyclic aromatic hydrocarbon-degrading bacterium from deep-sea sediment and reclassification of Huaishuia halophila as Celeribacter halophilus comb. nov.</title>
        <authorList>
            <person name="Lai Q."/>
            <person name="Cao J."/>
            <person name="Yuan J."/>
            <person name="Li F."/>
            <person name="Shao Z."/>
        </authorList>
    </citation>
    <scope>NUCLEOTIDE SEQUENCE [LARGE SCALE GENOMIC DNA]</scope>
    <source>
        <strain evidence="3">P73</strain>
    </source>
</reference>
<proteinExistence type="predicted"/>
<gene>
    <name evidence="3" type="ORF">P73_0712</name>
</gene>
<evidence type="ECO:0000256" key="1">
    <source>
        <dbReference type="SAM" id="Phobius"/>
    </source>
</evidence>
<name>A0A0B5DYW9_9RHOB</name>
<dbReference type="InterPro" id="IPR002656">
    <property type="entry name" value="Acyl_transf_3_dom"/>
</dbReference>
<feature type="transmembrane region" description="Helical" evidence="1">
    <location>
        <begin position="74"/>
        <end position="101"/>
    </location>
</feature>
<feature type="transmembrane region" description="Helical" evidence="1">
    <location>
        <begin position="180"/>
        <end position="198"/>
    </location>
</feature>
<feature type="transmembrane region" description="Helical" evidence="1">
    <location>
        <begin position="121"/>
        <end position="139"/>
    </location>
</feature>
<feature type="transmembrane region" description="Helical" evidence="1">
    <location>
        <begin position="261"/>
        <end position="278"/>
    </location>
</feature>
<organism evidence="3 4">
    <name type="scientific">Celeribacter indicus</name>
    <dbReference type="NCBI Taxonomy" id="1208324"/>
    <lineage>
        <taxon>Bacteria</taxon>
        <taxon>Pseudomonadati</taxon>
        <taxon>Pseudomonadota</taxon>
        <taxon>Alphaproteobacteria</taxon>
        <taxon>Rhodobacterales</taxon>
        <taxon>Roseobacteraceae</taxon>
        <taxon>Celeribacter</taxon>
    </lineage>
</organism>
<dbReference type="KEGG" id="cid:P73_0712"/>
<feature type="domain" description="Acyltransferase 3" evidence="2">
    <location>
        <begin position="46"/>
        <end position="362"/>
    </location>
</feature>
<dbReference type="PANTHER" id="PTHR23028">
    <property type="entry name" value="ACETYLTRANSFERASE"/>
    <property type="match status" value="1"/>
</dbReference>
<keyword evidence="3" id="KW-0808">Transferase</keyword>
<feature type="transmembrane region" description="Helical" evidence="1">
    <location>
        <begin position="233"/>
        <end position="249"/>
    </location>
</feature>
<dbReference type="STRING" id="1208324.P73_0712"/>
<evidence type="ECO:0000313" key="3">
    <source>
        <dbReference type="EMBL" id="AJE45427.1"/>
    </source>
</evidence>
<dbReference type="AlphaFoldDB" id="A0A0B5DYW9"/>
<accession>A0A0B5DYW9</accession>
<dbReference type="Proteomes" id="UP000031521">
    <property type="component" value="Chromosome"/>
</dbReference>
<dbReference type="EMBL" id="CP004393">
    <property type="protein sequence ID" value="AJE45427.1"/>
    <property type="molecule type" value="Genomic_DNA"/>
</dbReference>
<protein>
    <submittedName>
        <fullName evidence="3">Acyltransferase 3</fullName>
    </submittedName>
</protein>
<evidence type="ECO:0000313" key="4">
    <source>
        <dbReference type="Proteomes" id="UP000031521"/>
    </source>
</evidence>
<keyword evidence="1" id="KW-0472">Membrane</keyword>